<dbReference type="CDD" id="cd21693">
    <property type="entry name" value="GINS_B_Psf3"/>
    <property type="match status" value="1"/>
</dbReference>
<dbReference type="Pfam" id="PF05916">
    <property type="entry name" value="Sld5"/>
    <property type="match status" value="1"/>
</dbReference>
<keyword evidence="10" id="KW-1185">Reference proteome</keyword>
<feature type="domain" description="DNA replication complex GINS protein PSF3 N-terminal" evidence="8">
    <location>
        <begin position="4"/>
        <end position="55"/>
    </location>
</feature>
<dbReference type="OrthoDB" id="10251744at2759"/>
<dbReference type="InterPro" id="IPR036224">
    <property type="entry name" value="GINS_bundle-like_dom_sf"/>
</dbReference>
<reference evidence="9 10" key="1">
    <citation type="journal article" date="2018" name="Nat. Ecol. Evol.">
        <title>Pezizomycetes genomes reveal the molecular basis of ectomycorrhizal truffle lifestyle.</title>
        <authorList>
            <person name="Murat C."/>
            <person name="Payen T."/>
            <person name="Noel B."/>
            <person name="Kuo A."/>
            <person name="Morin E."/>
            <person name="Chen J."/>
            <person name="Kohler A."/>
            <person name="Krizsan K."/>
            <person name="Balestrini R."/>
            <person name="Da Silva C."/>
            <person name="Montanini B."/>
            <person name="Hainaut M."/>
            <person name="Levati E."/>
            <person name="Barry K.W."/>
            <person name="Belfiori B."/>
            <person name="Cichocki N."/>
            <person name="Clum A."/>
            <person name="Dockter R.B."/>
            <person name="Fauchery L."/>
            <person name="Guy J."/>
            <person name="Iotti M."/>
            <person name="Le Tacon F."/>
            <person name="Lindquist E.A."/>
            <person name="Lipzen A."/>
            <person name="Malagnac F."/>
            <person name="Mello A."/>
            <person name="Molinier V."/>
            <person name="Miyauchi S."/>
            <person name="Poulain J."/>
            <person name="Riccioni C."/>
            <person name="Rubini A."/>
            <person name="Sitrit Y."/>
            <person name="Splivallo R."/>
            <person name="Traeger S."/>
            <person name="Wang M."/>
            <person name="Zifcakova L."/>
            <person name="Wipf D."/>
            <person name="Zambonelli A."/>
            <person name="Paolocci F."/>
            <person name="Nowrousian M."/>
            <person name="Ottonello S."/>
            <person name="Baldrian P."/>
            <person name="Spatafora J.W."/>
            <person name="Henrissat B."/>
            <person name="Nagy L.G."/>
            <person name="Aury J.M."/>
            <person name="Wincker P."/>
            <person name="Grigoriev I.V."/>
            <person name="Bonfante P."/>
            <person name="Martin F.M."/>
        </authorList>
    </citation>
    <scope>NUCLEOTIDE SEQUENCE [LARGE SCALE GENOMIC DNA]</scope>
    <source>
        <strain evidence="9 10">120613-1</strain>
    </source>
</reference>
<dbReference type="AlphaFoldDB" id="A0A3N4J5H8"/>
<keyword evidence="5 6" id="KW-0539">Nucleus</keyword>
<dbReference type="InterPro" id="IPR055221">
    <property type="entry name" value="PSF3_N"/>
</dbReference>
<evidence type="ECO:0000256" key="2">
    <source>
        <dbReference type="ARBA" id="ARBA00006343"/>
    </source>
</evidence>
<dbReference type="InterPro" id="IPR021151">
    <property type="entry name" value="GINS_A"/>
</dbReference>
<dbReference type="GO" id="GO:0000811">
    <property type="term" value="C:GINS complex"/>
    <property type="evidence" value="ECO:0007669"/>
    <property type="project" value="UniProtKB-UniRule"/>
</dbReference>
<evidence type="ECO:0000313" key="9">
    <source>
        <dbReference type="EMBL" id="RPA93416.1"/>
    </source>
</evidence>
<dbReference type="SUPFAM" id="SSF160059">
    <property type="entry name" value="PriA/YqbF domain"/>
    <property type="match status" value="1"/>
</dbReference>
<dbReference type="Proteomes" id="UP000276215">
    <property type="component" value="Unassembled WGS sequence"/>
</dbReference>
<comment type="subcellular location">
    <subcellularLocation>
        <location evidence="1 6">Nucleus</location>
    </subcellularLocation>
</comment>
<evidence type="ECO:0000256" key="6">
    <source>
        <dbReference type="RuleBase" id="RU367161"/>
    </source>
</evidence>
<evidence type="ECO:0000256" key="4">
    <source>
        <dbReference type="ARBA" id="ARBA00022705"/>
    </source>
</evidence>
<dbReference type="STRING" id="1336337.A0A3N4J5H8"/>
<dbReference type="Pfam" id="PF22466">
    <property type="entry name" value="PSF3_N"/>
    <property type="match status" value="1"/>
</dbReference>
<dbReference type="PANTHER" id="PTHR22768:SF0">
    <property type="entry name" value="DNA REPLICATION COMPLEX GINS PROTEIN PSF3"/>
    <property type="match status" value="1"/>
</dbReference>
<protein>
    <recommendedName>
        <fullName evidence="3 6">DNA replication complex GINS protein PSF3</fullName>
    </recommendedName>
</protein>
<dbReference type="Gene3D" id="1.20.58.2050">
    <property type="match status" value="1"/>
</dbReference>
<evidence type="ECO:0000256" key="3">
    <source>
        <dbReference type="ARBA" id="ARBA00015140"/>
    </source>
</evidence>
<dbReference type="CDD" id="cd11713">
    <property type="entry name" value="GINS_A_psf3"/>
    <property type="match status" value="1"/>
</dbReference>
<name>A0A3N4J5H8_9PEZI</name>
<dbReference type="InterPro" id="IPR010492">
    <property type="entry name" value="GINS_Psf3"/>
</dbReference>
<dbReference type="InterPro" id="IPR038437">
    <property type="entry name" value="GINS_Psf3_sf"/>
</dbReference>
<accession>A0A3N4J5H8</accession>
<comment type="subunit">
    <text evidence="6">Component of the GINS complex.</text>
</comment>
<comment type="function">
    <text evidence="6">The GINS complex plays an essential role in the initiation of DNA replication.</text>
</comment>
<evidence type="ECO:0000313" key="10">
    <source>
        <dbReference type="Proteomes" id="UP000276215"/>
    </source>
</evidence>
<feature type="domain" description="GINS subunit" evidence="7">
    <location>
        <begin position="75"/>
        <end position="168"/>
    </location>
</feature>
<dbReference type="EMBL" id="ML120452">
    <property type="protein sequence ID" value="RPA93416.1"/>
    <property type="molecule type" value="Genomic_DNA"/>
</dbReference>
<dbReference type="GO" id="GO:1902975">
    <property type="term" value="P:mitotic DNA replication initiation"/>
    <property type="evidence" value="ECO:0007669"/>
    <property type="project" value="TreeGrafter"/>
</dbReference>
<evidence type="ECO:0000256" key="5">
    <source>
        <dbReference type="ARBA" id="ARBA00023242"/>
    </source>
</evidence>
<sequence length="186" mass="20656">MSYYDIDAILTDAQKVPCIFEITIPGLGYLEGNSNTDIKQGTRVELPLWLAEMLGVSQRLGTEQNVVTLDLPPALAPRIQNALKANPCTVDLRSLASHYYSLGERILGLLEEDELVDILSETFKKRAAEIADHAHNPQGVISSGGEFLKGLDENERQLFKTAHESAKAIRTFLSDRNNIKKSYTQI</sequence>
<evidence type="ECO:0000259" key="7">
    <source>
        <dbReference type="Pfam" id="PF05916"/>
    </source>
</evidence>
<keyword evidence="4 6" id="KW-0235">DNA replication</keyword>
<dbReference type="PANTHER" id="PTHR22768">
    <property type="entry name" value="DNA REPLICATION COMPLEX GINS PROTEIN PSF3"/>
    <property type="match status" value="1"/>
</dbReference>
<gene>
    <name evidence="9" type="ORF">L873DRAFT_1815850</name>
</gene>
<comment type="similarity">
    <text evidence="2 6">Belongs to the GINS3/PSF3 family.</text>
</comment>
<proteinExistence type="inferred from homology"/>
<evidence type="ECO:0000256" key="1">
    <source>
        <dbReference type="ARBA" id="ARBA00004123"/>
    </source>
</evidence>
<organism evidence="9 10">
    <name type="scientific">Choiromyces venosus 120613-1</name>
    <dbReference type="NCBI Taxonomy" id="1336337"/>
    <lineage>
        <taxon>Eukaryota</taxon>
        <taxon>Fungi</taxon>
        <taxon>Dikarya</taxon>
        <taxon>Ascomycota</taxon>
        <taxon>Pezizomycotina</taxon>
        <taxon>Pezizomycetes</taxon>
        <taxon>Pezizales</taxon>
        <taxon>Tuberaceae</taxon>
        <taxon>Choiromyces</taxon>
    </lineage>
</organism>
<dbReference type="SUPFAM" id="SSF158573">
    <property type="entry name" value="GINS helical bundle-like"/>
    <property type="match status" value="1"/>
</dbReference>
<evidence type="ECO:0000259" key="8">
    <source>
        <dbReference type="Pfam" id="PF22466"/>
    </source>
</evidence>